<evidence type="ECO:0000313" key="2">
    <source>
        <dbReference type="EMBL" id="MCX2980875.1"/>
    </source>
</evidence>
<name>A0ABT3TEY0_9GAMM</name>
<keyword evidence="1" id="KW-1133">Transmembrane helix</keyword>
<keyword evidence="3" id="KW-1185">Reference proteome</keyword>
<sequence>MMESTMKSLGSILLSKALAGLFVLVPLSVLVIVVLEVYDLLEDTAAFAALELPFPAIVNALIYIAAIASTIFFACFLTGVLLSTGPGEKFSNFIENVIVEKVPLLGLVRNLTMSVAGAGSSSLQPAEIDLHGSGTCMLGFLMETLPDGRCVVFIPSAPAVTLGQAYIVAAERVRMLDVPITTVVNTVTQWGAGAGDIYK</sequence>
<accession>A0ABT3TEY0</accession>
<dbReference type="EMBL" id="SHNN01000001">
    <property type="protein sequence ID" value="MCX2980875.1"/>
    <property type="molecule type" value="Genomic_DNA"/>
</dbReference>
<evidence type="ECO:0000313" key="3">
    <source>
        <dbReference type="Proteomes" id="UP001143362"/>
    </source>
</evidence>
<dbReference type="Proteomes" id="UP001143362">
    <property type="component" value="Unassembled WGS sequence"/>
</dbReference>
<comment type="caution">
    <text evidence="2">The sequence shown here is derived from an EMBL/GenBank/DDBJ whole genome shotgun (WGS) entry which is preliminary data.</text>
</comment>
<protein>
    <submittedName>
        <fullName evidence="2">DUF502 domain-containing protein</fullName>
    </submittedName>
</protein>
<feature type="transmembrane region" description="Helical" evidence="1">
    <location>
        <begin position="12"/>
        <end position="35"/>
    </location>
</feature>
<evidence type="ECO:0000256" key="1">
    <source>
        <dbReference type="SAM" id="Phobius"/>
    </source>
</evidence>
<reference evidence="2" key="1">
    <citation type="submission" date="2019-02" db="EMBL/GenBank/DDBJ databases">
        <authorList>
            <person name="Li S.-H."/>
        </authorList>
    </citation>
    <scope>NUCLEOTIDE SEQUENCE</scope>
    <source>
        <strain evidence="2">IMCC14734</strain>
    </source>
</reference>
<keyword evidence="1" id="KW-0812">Transmembrane</keyword>
<proteinExistence type="predicted"/>
<feature type="transmembrane region" description="Helical" evidence="1">
    <location>
        <begin position="60"/>
        <end position="82"/>
    </location>
</feature>
<gene>
    <name evidence="2" type="ORF">EYC98_08345</name>
</gene>
<keyword evidence="1" id="KW-0472">Membrane</keyword>
<organism evidence="2 3">
    <name type="scientific">Candidatus Litorirhabdus singularis</name>
    <dbReference type="NCBI Taxonomy" id="2518993"/>
    <lineage>
        <taxon>Bacteria</taxon>
        <taxon>Pseudomonadati</taxon>
        <taxon>Pseudomonadota</taxon>
        <taxon>Gammaproteobacteria</taxon>
        <taxon>Cellvibrionales</taxon>
        <taxon>Halieaceae</taxon>
        <taxon>Candidatus Litorirhabdus</taxon>
    </lineage>
</organism>